<evidence type="ECO:0000256" key="2">
    <source>
        <dbReference type="ARBA" id="ARBA00022729"/>
    </source>
</evidence>
<proteinExistence type="predicted"/>
<accession>A0A3B0BSY8</accession>
<dbReference type="PANTHER" id="PTHR43649:SF33">
    <property type="entry name" value="POLYGALACTURONAN_RHAMNOGALACTURONAN-BINDING PROTEIN YTCQ"/>
    <property type="match status" value="1"/>
</dbReference>
<keyword evidence="1" id="KW-1003">Cell membrane</keyword>
<evidence type="ECO:0000256" key="4">
    <source>
        <dbReference type="ARBA" id="ARBA00023139"/>
    </source>
</evidence>
<keyword evidence="4" id="KW-0564">Palmitate</keyword>
<dbReference type="Pfam" id="PF13416">
    <property type="entry name" value="SBP_bac_8"/>
    <property type="match status" value="1"/>
</dbReference>
<dbReference type="AlphaFoldDB" id="A0A3B0BSY8"/>
<dbReference type="PANTHER" id="PTHR43649">
    <property type="entry name" value="ARABINOSE-BINDING PROTEIN-RELATED"/>
    <property type="match status" value="1"/>
</dbReference>
<evidence type="ECO:0000256" key="1">
    <source>
        <dbReference type="ARBA" id="ARBA00022475"/>
    </source>
</evidence>
<dbReference type="EMBL" id="RBAH01000021">
    <property type="protein sequence ID" value="RKN76032.1"/>
    <property type="molecule type" value="Genomic_DNA"/>
</dbReference>
<protein>
    <submittedName>
        <fullName evidence="7">Extracellular solute-binding protein</fullName>
    </submittedName>
</protein>
<feature type="signal peptide" evidence="6">
    <location>
        <begin position="1"/>
        <end position="24"/>
    </location>
</feature>
<evidence type="ECO:0000256" key="5">
    <source>
        <dbReference type="ARBA" id="ARBA00023288"/>
    </source>
</evidence>
<evidence type="ECO:0000256" key="3">
    <source>
        <dbReference type="ARBA" id="ARBA00023136"/>
    </source>
</evidence>
<reference evidence="7 8" key="1">
    <citation type="journal article" date="2007" name="Int. J. Syst. Evol. Microbiol.">
        <title>Paenibacillus ginsengarvi sp. nov., isolated from soil from ginseng cultivation.</title>
        <authorList>
            <person name="Yoon M.H."/>
            <person name="Ten L.N."/>
            <person name="Im W.T."/>
        </authorList>
    </citation>
    <scope>NUCLEOTIDE SEQUENCE [LARGE SCALE GENOMIC DNA]</scope>
    <source>
        <strain evidence="7 8">KCTC 13059</strain>
    </source>
</reference>
<gene>
    <name evidence="7" type="ORF">D7M11_24860</name>
</gene>
<dbReference type="SUPFAM" id="SSF53850">
    <property type="entry name" value="Periplasmic binding protein-like II"/>
    <property type="match status" value="1"/>
</dbReference>
<sequence>MARTKTMRRLYVLPLALTLLAASACSSGSSGTATKDSQSGAAAQKVTITVARSADPPAVLTEENPAIKYLQDKIGAEFKFEMYPSNLYAEKIRVKLAGGDIPDAFVWNLGLDSLVMSLIQADKIVPLDSYIAQYPGLKSLEKYNRVRYDGKIWAITGAINPVNSSDIPLIRQDWLESLKLPMPKTTDDLLKVATAFAKNDPDKNGKNDTYGITLSNGFLEPGLEGTNGIAQAFGLDNAFMKQANGKYVPQIADPRFKEFLDWMQKAYAAGAIDPDFITTDASGSNSKISSQGTAGLIFSYGTLINALEEPNGLKKKDPNAKLVPMEAIVGPHGDRGAKARVSLAGIFISKSAASNPQKMKKIMEWLEWGTTKEGEAFSNYGVEGVDYTKDASRNINVNKDAYAKNKPSTLLYTRTLQPTAEVGVSKQTSQETQELVSKAAVMNEPYLKYTTTSEAYSPKLTKYRSEIQSFIVENVSKAIIGKIQLSQWDQVVKDWYSRFEGDKIVDEVTEFMKKM</sequence>
<dbReference type="Gene3D" id="3.40.190.10">
    <property type="entry name" value="Periplasmic binding protein-like II"/>
    <property type="match status" value="2"/>
</dbReference>
<keyword evidence="2 6" id="KW-0732">Signal</keyword>
<organism evidence="7 8">
    <name type="scientific">Paenibacillus ginsengarvi</name>
    <dbReference type="NCBI Taxonomy" id="400777"/>
    <lineage>
        <taxon>Bacteria</taxon>
        <taxon>Bacillati</taxon>
        <taxon>Bacillota</taxon>
        <taxon>Bacilli</taxon>
        <taxon>Bacillales</taxon>
        <taxon>Paenibacillaceae</taxon>
        <taxon>Paenibacillus</taxon>
    </lineage>
</organism>
<keyword evidence="8" id="KW-1185">Reference proteome</keyword>
<evidence type="ECO:0000313" key="7">
    <source>
        <dbReference type="EMBL" id="RKN76032.1"/>
    </source>
</evidence>
<dbReference type="OrthoDB" id="2644263at2"/>
<evidence type="ECO:0000256" key="6">
    <source>
        <dbReference type="SAM" id="SignalP"/>
    </source>
</evidence>
<dbReference type="Proteomes" id="UP000282311">
    <property type="component" value="Unassembled WGS sequence"/>
</dbReference>
<dbReference type="RefSeq" id="WP_120749964.1">
    <property type="nucleotide sequence ID" value="NZ_RBAH01000021.1"/>
</dbReference>
<name>A0A3B0BSY8_9BACL</name>
<feature type="chain" id="PRO_5017384805" evidence="6">
    <location>
        <begin position="25"/>
        <end position="515"/>
    </location>
</feature>
<dbReference type="InterPro" id="IPR006059">
    <property type="entry name" value="SBP"/>
</dbReference>
<keyword evidence="3" id="KW-0472">Membrane</keyword>
<dbReference type="PROSITE" id="PS51257">
    <property type="entry name" value="PROKAR_LIPOPROTEIN"/>
    <property type="match status" value="1"/>
</dbReference>
<evidence type="ECO:0000313" key="8">
    <source>
        <dbReference type="Proteomes" id="UP000282311"/>
    </source>
</evidence>
<comment type="caution">
    <text evidence="7">The sequence shown here is derived from an EMBL/GenBank/DDBJ whole genome shotgun (WGS) entry which is preliminary data.</text>
</comment>
<dbReference type="InterPro" id="IPR050490">
    <property type="entry name" value="Bact_solute-bd_prot1"/>
</dbReference>
<keyword evidence="5" id="KW-0449">Lipoprotein</keyword>